<evidence type="ECO:0000256" key="1">
    <source>
        <dbReference type="SAM" id="Phobius"/>
    </source>
</evidence>
<proteinExistence type="predicted"/>
<sequence>KSHLISVVGFFEKSSMNIKIFIGFGILILLFNNVNFFKRNGMLMQRKVYVPIEKCNCSRAYYDSYFKWLSDDTLYAETTCSETAWRRGSKQKVMSYTYYANSLTNDEATHAYIKGIAANVQSIKKFFPGWAMRLYYDVHSTHPLYKDMCRLVCQNNHVDLCNVRNLPGVPLKNASSLFGMLWRFFPTLDPQVDIIGSRDLDSVFTEREVAAVQEWMNSDKILHAMRDHPQHKTEILGGLWEANVVSQKARNLWKKSWDDLIVDTSAWTGKSGRGNDQRLLTRYIWNIWGHKNALHHDSYFCQVYSNSTPWPVQRKKGVNNFVGAVVKSNLTIWQECPQKCRKHSEWKLC</sequence>
<evidence type="ECO:0000313" key="2">
    <source>
        <dbReference type="EMBL" id="CDW32094.1"/>
    </source>
</evidence>
<organism evidence="2">
    <name type="scientific">Lepeophtheirus salmonis</name>
    <name type="common">Salmon louse</name>
    <name type="synonym">Caligus salmonis</name>
    <dbReference type="NCBI Taxonomy" id="72036"/>
    <lineage>
        <taxon>Eukaryota</taxon>
        <taxon>Metazoa</taxon>
        <taxon>Ecdysozoa</taxon>
        <taxon>Arthropoda</taxon>
        <taxon>Crustacea</taxon>
        <taxon>Multicrustacea</taxon>
        <taxon>Hexanauplia</taxon>
        <taxon>Copepoda</taxon>
        <taxon>Siphonostomatoida</taxon>
        <taxon>Caligidae</taxon>
        <taxon>Lepeophtheirus</taxon>
    </lineage>
</organism>
<feature type="non-terminal residue" evidence="2">
    <location>
        <position position="1"/>
    </location>
</feature>
<dbReference type="EMBL" id="HACA01014733">
    <property type="protein sequence ID" value="CDW32094.1"/>
    <property type="molecule type" value="Transcribed_RNA"/>
</dbReference>
<dbReference type="AlphaFoldDB" id="A0A0K2U1D8"/>
<reference evidence="2" key="1">
    <citation type="submission" date="2014-05" db="EMBL/GenBank/DDBJ databases">
        <authorList>
            <person name="Chronopoulou M."/>
        </authorList>
    </citation>
    <scope>NUCLEOTIDE SEQUENCE</scope>
    <source>
        <tissue evidence="2">Whole organism</tissue>
    </source>
</reference>
<accession>A0A0K2U1D8</accession>
<dbReference type="OrthoDB" id="204305at2759"/>
<protein>
    <submittedName>
        <fullName evidence="2">Uncharacterized protein</fullName>
    </submittedName>
</protein>
<keyword evidence="1" id="KW-0472">Membrane</keyword>
<name>A0A0K2U1D8_LEPSM</name>
<keyword evidence="1" id="KW-0812">Transmembrane</keyword>
<keyword evidence="1" id="KW-1133">Transmembrane helix</keyword>
<feature type="transmembrane region" description="Helical" evidence="1">
    <location>
        <begin position="20"/>
        <end position="37"/>
    </location>
</feature>